<evidence type="ECO:0000313" key="2">
    <source>
        <dbReference type="EMBL" id="KAJ8071293.1"/>
    </source>
</evidence>
<gene>
    <name evidence="2" type="ORF">OCU04_001629</name>
</gene>
<dbReference type="EMBL" id="JAPEIS010000001">
    <property type="protein sequence ID" value="KAJ8071293.1"/>
    <property type="molecule type" value="Genomic_DNA"/>
</dbReference>
<dbReference type="Proteomes" id="UP001152300">
    <property type="component" value="Unassembled WGS sequence"/>
</dbReference>
<evidence type="ECO:0000313" key="3">
    <source>
        <dbReference type="Proteomes" id="UP001152300"/>
    </source>
</evidence>
<feature type="region of interest" description="Disordered" evidence="1">
    <location>
        <begin position="151"/>
        <end position="170"/>
    </location>
</feature>
<organism evidence="2 3">
    <name type="scientific">Sclerotinia nivalis</name>
    <dbReference type="NCBI Taxonomy" id="352851"/>
    <lineage>
        <taxon>Eukaryota</taxon>
        <taxon>Fungi</taxon>
        <taxon>Dikarya</taxon>
        <taxon>Ascomycota</taxon>
        <taxon>Pezizomycotina</taxon>
        <taxon>Leotiomycetes</taxon>
        <taxon>Helotiales</taxon>
        <taxon>Sclerotiniaceae</taxon>
        <taxon>Sclerotinia</taxon>
    </lineage>
</organism>
<name>A0A9X0B0J3_9HELO</name>
<reference evidence="2" key="1">
    <citation type="submission" date="2022-11" db="EMBL/GenBank/DDBJ databases">
        <title>Genome Resource of Sclerotinia nivalis Strain SnTB1, a Plant Pathogen Isolated from American Ginseng.</title>
        <authorList>
            <person name="Fan S."/>
        </authorList>
    </citation>
    <scope>NUCLEOTIDE SEQUENCE</scope>
    <source>
        <strain evidence="2">SnTB1</strain>
    </source>
</reference>
<protein>
    <submittedName>
        <fullName evidence="2">Uncharacterized protein</fullName>
    </submittedName>
</protein>
<dbReference type="OrthoDB" id="3515175at2759"/>
<keyword evidence="3" id="KW-1185">Reference proteome</keyword>
<evidence type="ECO:0000256" key="1">
    <source>
        <dbReference type="SAM" id="MobiDB-lite"/>
    </source>
</evidence>
<accession>A0A9X0B0J3</accession>
<proteinExistence type="predicted"/>
<comment type="caution">
    <text evidence="2">The sequence shown here is derived from an EMBL/GenBank/DDBJ whole genome shotgun (WGS) entry which is preliminary data.</text>
</comment>
<sequence length="698" mass="78734">MGQRHQLFIIAKINGRYRGLAAVHHQWLYGATALKICLNILKILQSPANRIALSHELRHATRLSEEDWTLDADYSKTSTAVIPFPFALTCLMIGSALDVKRNYYHNVDDLPFNLPFNEGDNNDGVTIFDITELEKVRYCFVNFQGYGFIDEDEDENSDAEGGGSRIIPPPKMTPLTGPQYLWGYYRKDDPRTQRNFGHLIESFDTVPLVDCRALHSAWPDPGWRTPHLHGGQTKWLYIEEILEEEEHSKNEESNVQTADFPSLRASSLAKVLNAAIEGSPSELPQIIESASLLPDFYPAARSKLYADPTIVPNSASARRLLSTILKNESTIDLGPFDLTTEHILEVLNERSSNPTDVVGLSFSGNHNITEAFLREILGKFPRLEFLYLLNTPHIPLSRKIELLRGTTMQLYDTELLALSFVELDGQNVDTVEEREAPPCGYMKPVVSQLIMMACPYHTTPLQRDIDGGIRIDYSFIDGMTTPYFRSRNHTCIPFTETNIPPSAFIAGLAQYLHYLMSQQMYVNIDTYDHPASQIAKHLTIPHALSEDNEDSLRVGVLPRYYWRTKLDRCSKILPGEWTLVVVVKNDFYGPRDDCTKVQYAFVTAAPPADTEDSTSDSYVPEFVIEDLRGFLDSTISDTRSRQQVLDGWNRAVAPVIPHVALELSGREEVEALMRTLVYPVNEASGSHQVEDASNSSRD</sequence>
<dbReference type="AlphaFoldDB" id="A0A9X0B0J3"/>